<dbReference type="EC" id="6.3.5.-" evidence="8"/>
<dbReference type="GO" id="GO:0032543">
    <property type="term" value="P:mitochondrial translation"/>
    <property type="evidence" value="ECO:0007669"/>
    <property type="project" value="UniProtKB-UniRule"/>
</dbReference>
<comment type="subunit">
    <text evidence="8">Subunit of the heterotrimeric GatFAB amidotransferase (AdT) complex, composed of A, B and F subunits.</text>
</comment>
<dbReference type="GO" id="GO:0050567">
    <property type="term" value="F:glutaminyl-tRNA synthase (glutamine-hydrolyzing) activity"/>
    <property type="evidence" value="ECO:0007669"/>
    <property type="project" value="UniProtKB-UniRule"/>
</dbReference>
<evidence type="ECO:0000256" key="6">
    <source>
        <dbReference type="ARBA" id="ARBA00023128"/>
    </source>
</evidence>
<accession>A0A6C1DP11</accession>
<dbReference type="NCBIfam" id="NF004012">
    <property type="entry name" value="PRK05477.1-2"/>
    <property type="match status" value="1"/>
</dbReference>
<dbReference type="GO" id="GO:0005739">
    <property type="term" value="C:mitochondrion"/>
    <property type="evidence" value="ECO:0007669"/>
    <property type="project" value="UniProtKB-SubCell"/>
</dbReference>
<feature type="domain" description="Asn/Gln amidotransferase" evidence="9">
    <location>
        <begin position="373"/>
        <end position="537"/>
    </location>
</feature>
<dbReference type="FunFam" id="1.10.10.410:FF:000005">
    <property type="entry name" value="Glutamyl-tRNA(Gln) amidotransferase subunit B, mitochondrial"/>
    <property type="match status" value="1"/>
</dbReference>
<dbReference type="SUPFAM" id="SSF55931">
    <property type="entry name" value="Glutamine synthetase/guanido kinase"/>
    <property type="match status" value="1"/>
</dbReference>
<dbReference type="InterPro" id="IPR018027">
    <property type="entry name" value="Asn/Gln_amidotransferase"/>
</dbReference>
<evidence type="ECO:0000256" key="4">
    <source>
        <dbReference type="ARBA" id="ARBA00022840"/>
    </source>
</evidence>
<dbReference type="InterPro" id="IPR003789">
    <property type="entry name" value="Asn/Gln_tRNA_amidoTrase-B-like"/>
</dbReference>
<dbReference type="EMBL" id="CP048984">
    <property type="protein sequence ID" value="QID77934.1"/>
    <property type="molecule type" value="Genomic_DNA"/>
</dbReference>
<evidence type="ECO:0000313" key="11">
    <source>
        <dbReference type="Proteomes" id="UP000501346"/>
    </source>
</evidence>
<keyword evidence="4 8" id="KW-0067">ATP-binding</keyword>
<evidence type="ECO:0000256" key="1">
    <source>
        <dbReference type="ARBA" id="ARBA00005306"/>
    </source>
</evidence>
<dbReference type="GO" id="GO:0005524">
    <property type="term" value="F:ATP binding"/>
    <property type="evidence" value="ECO:0007669"/>
    <property type="project" value="UniProtKB-KW"/>
</dbReference>
<name>A0A6C1DP11_SACPS</name>
<dbReference type="InterPro" id="IPR014746">
    <property type="entry name" value="Gln_synth/guanido_kin_cat_dom"/>
</dbReference>
<sequence length="541" mass="61845">MLQLARFYSLARTKAIHSHGAPFRPEYALKCGLEIHTQLNTKNKLFSQSTNSATSLVDAPNHHTSYYDIALPGTQPVLNLEAILFAMKLSLALGSQVNSISQFDRKHYFYGDQPQGYQLTQHYRPFARGGKINLSKELDDIDESAKEIGILQLQIEQDTGKSHYTETDKDVITLVDLNRSNVPLIELVTKPDFSDIKQVRAFIKKYQNLVRHLHISSGDLETGAMRVDVNLSINEYARVELKNLPNTSTIINAIKYEYQRQVELISVGDTSSLMEPETRGWTGSSTVKLRSKETTIDYRYMPDPELPYINLAPDVISGVRGLMPQLPDDIMRMLMKKPYQLSLKDAKILTYNSNQNDMYNHEALRSYYLDTFREFSKLAGERSNAKLPTNWIIHEFLGDLNKLQIPLAKAKEILPPPVFAQFLKLLHEEVISATSGKMLLFHILESFKQSNCQDLSIPDFSKLIEKFELHAINQVDPQELMDLCNDVIAQHTDDTFIRNLVTGKKKSSLKFLIGQGMRRSQGRIKANEFEKKFKEILNIQW</sequence>
<dbReference type="InterPro" id="IPR017959">
    <property type="entry name" value="Asn/Gln-tRNA_amidoTrfase_suB/E"/>
</dbReference>
<proteinExistence type="inferred from homology"/>
<dbReference type="SMART" id="SM00845">
    <property type="entry name" value="GatB_Yqey"/>
    <property type="match status" value="1"/>
</dbReference>
<evidence type="ECO:0000313" key="10">
    <source>
        <dbReference type="EMBL" id="QID77934.1"/>
    </source>
</evidence>
<dbReference type="Pfam" id="PF02934">
    <property type="entry name" value="GatB_N"/>
    <property type="match status" value="1"/>
</dbReference>
<dbReference type="PANTHER" id="PTHR11659:SF0">
    <property type="entry name" value="GLUTAMYL-TRNA(GLN) AMIDOTRANSFERASE SUBUNIT B, MITOCHONDRIAL"/>
    <property type="match status" value="1"/>
</dbReference>
<protein>
    <recommendedName>
        <fullName evidence="8">Glutamyl-tRNA(Gln) amidotransferase subunit B, mitochondrial</fullName>
        <shortName evidence="8">Glu-AdT subunit B</shortName>
        <ecNumber evidence="8">6.3.5.-</ecNumber>
    </recommendedName>
</protein>
<dbReference type="InterPro" id="IPR006075">
    <property type="entry name" value="Asn/Gln-tRNA_Trfase_suB/E_cat"/>
</dbReference>
<dbReference type="Proteomes" id="UP000501346">
    <property type="component" value="Chromosome ScII"/>
</dbReference>
<comment type="function">
    <text evidence="8">Allows the formation of correctly charged Gln-tRNA(Gln) through the transamidation of misacylated Glu-tRNA(Gln) in the mitochondria. The reaction takes place in the presence of glutamine and ATP through an activated gamma-phospho-Glu-tRNA(Gln).</text>
</comment>
<dbReference type="InterPro" id="IPR017958">
    <property type="entry name" value="Gln-tRNA_amidoTrfase_suB_CS"/>
</dbReference>
<evidence type="ECO:0000259" key="9">
    <source>
        <dbReference type="SMART" id="SM00845"/>
    </source>
</evidence>
<dbReference type="PANTHER" id="PTHR11659">
    <property type="entry name" value="GLUTAMYL-TRNA GLN AMIDOTRANSFERASE SUBUNIT B MITOCHONDRIAL AND PROKARYOTIC PET112-RELATED"/>
    <property type="match status" value="1"/>
</dbReference>
<dbReference type="OrthoDB" id="1722066at2759"/>
<evidence type="ECO:0000256" key="2">
    <source>
        <dbReference type="ARBA" id="ARBA00022598"/>
    </source>
</evidence>
<dbReference type="InterPro" id="IPR004413">
    <property type="entry name" value="GatB"/>
</dbReference>
<dbReference type="Gene3D" id="1.10.10.410">
    <property type="match status" value="1"/>
</dbReference>
<keyword evidence="5 8" id="KW-0648">Protein biosynthesis</keyword>
<evidence type="ECO:0000256" key="8">
    <source>
        <dbReference type="HAMAP-Rule" id="MF_03147"/>
    </source>
</evidence>
<dbReference type="NCBIfam" id="TIGR00133">
    <property type="entry name" value="gatB"/>
    <property type="match status" value="1"/>
</dbReference>
<evidence type="ECO:0000256" key="3">
    <source>
        <dbReference type="ARBA" id="ARBA00022741"/>
    </source>
</evidence>
<dbReference type="Pfam" id="PF02637">
    <property type="entry name" value="GatB_Yqey"/>
    <property type="match status" value="1"/>
</dbReference>
<dbReference type="GO" id="GO:0030956">
    <property type="term" value="C:glutamyl-tRNA(Gln) amidotransferase complex"/>
    <property type="evidence" value="ECO:0007669"/>
    <property type="project" value="UniProtKB-UniRule"/>
</dbReference>
<organism evidence="10 11">
    <name type="scientific">Saccharomyces pastorianus</name>
    <name type="common">Lager yeast</name>
    <name type="synonym">Saccharomyces cerevisiae x Saccharomyces eubayanus</name>
    <dbReference type="NCBI Taxonomy" id="27292"/>
    <lineage>
        <taxon>Eukaryota</taxon>
        <taxon>Fungi</taxon>
        <taxon>Dikarya</taxon>
        <taxon>Ascomycota</taxon>
        <taxon>Saccharomycotina</taxon>
        <taxon>Saccharomycetes</taxon>
        <taxon>Saccharomycetales</taxon>
        <taxon>Saccharomycetaceae</taxon>
        <taxon>Saccharomyces</taxon>
    </lineage>
</organism>
<comment type="catalytic activity">
    <reaction evidence="7 8">
        <text>L-glutamyl-tRNA(Gln) + L-glutamine + ATP + H2O = L-glutaminyl-tRNA(Gln) + L-glutamate + ADP + phosphate + H(+)</text>
        <dbReference type="Rhea" id="RHEA:17521"/>
        <dbReference type="Rhea" id="RHEA-COMP:9681"/>
        <dbReference type="Rhea" id="RHEA-COMP:9684"/>
        <dbReference type="ChEBI" id="CHEBI:15377"/>
        <dbReference type="ChEBI" id="CHEBI:15378"/>
        <dbReference type="ChEBI" id="CHEBI:29985"/>
        <dbReference type="ChEBI" id="CHEBI:30616"/>
        <dbReference type="ChEBI" id="CHEBI:43474"/>
        <dbReference type="ChEBI" id="CHEBI:58359"/>
        <dbReference type="ChEBI" id="CHEBI:78520"/>
        <dbReference type="ChEBI" id="CHEBI:78521"/>
        <dbReference type="ChEBI" id="CHEBI:456216"/>
    </reaction>
</comment>
<dbReference type="InterPro" id="IPR023168">
    <property type="entry name" value="GatB_Yqey_C_2"/>
</dbReference>
<dbReference type="AlphaFoldDB" id="A0A6C1DP11"/>
<keyword evidence="11" id="KW-1185">Reference proteome</keyword>
<dbReference type="SUPFAM" id="SSF89095">
    <property type="entry name" value="GatB/YqeY motif"/>
    <property type="match status" value="1"/>
</dbReference>
<dbReference type="GO" id="GO:0070681">
    <property type="term" value="P:glutaminyl-tRNAGln biosynthesis via transamidation"/>
    <property type="evidence" value="ECO:0007669"/>
    <property type="project" value="UniProtKB-UniRule"/>
</dbReference>
<gene>
    <name evidence="8" type="primary">PET112</name>
    <name evidence="10" type="ORF">GRS66_000126</name>
</gene>
<keyword evidence="3 8" id="KW-0547">Nucleotide-binding</keyword>
<keyword evidence="2 8" id="KW-0436">Ligase</keyword>
<evidence type="ECO:0000256" key="7">
    <source>
        <dbReference type="ARBA" id="ARBA00047913"/>
    </source>
</evidence>
<evidence type="ECO:0000256" key="5">
    <source>
        <dbReference type="ARBA" id="ARBA00022917"/>
    </source>
</evidence>
<reference evidence="10 11" key="1">
    <citation type="journal article" date="2019" name="BMC Genomics">
        <title>Chromosome level assembly and comparative genome analysis confirm lager-brewing yeasts originated from a single hybridization.</title>
        <authorList>
            <person name="Salazar A.N."/>
            <person name="Gorter de Vries A.R."/>
            <person name="van den Broek M."/>
            <person name="Brouwers N."/>
            <person name="de la Torre Cortes P."/>
            <person name="Kuijpers N.G.A."/>
            <person name="Daran J.G."/>
            <person name="Abeel T."/>
        </authorList>
    </citation>
    <scope>NUCLEOTIDE SEQUENCE [LARGE SCALE GENOMIC DNA]</scope>
    <source>
        <strain evidence="10 11">CBS 1483</strain>
    </source>
</reference>
<dbReference type="PROSITE" id="PS01234">
    <property type="entry name" value="GATB"/>
    <property type="match status" value="1"/>
</dbReference>
<dbReference type="HAMAP" id="MF_00121">
    <property type="entry name" value="GatB"/>
    <property type="match status" value="1"/>
</dbReference>
<comment type="subcellular location">
    <subcellularLocation>
        <location evidence="8">Mitochondrion</location>
    </subcellularLocation>
</comment>
<comment type="similarity">
    <text evidence="1 8">Belongs to the GatB/GatE family. GatB subfamily.</text>
</comment>
<keyword evidence="6 8" id="KW-0496">Mitochondrion</keyword>